<evidence type="ECO:0000313" key="2">
    <source>
        <dbReference type="Proteomes" id="UP001234297"/>
    </source>
</evidence>
<name>A0ACC2L1T2_PERAE</name>
<sequence>MIREFGLSEYEANFYEAKSFETPALIFSPISLPSSPPRLFCSTAPRSSPLSSISLGFVTHLWSTSQRTRPRLLQKLRKTVEGKKSEDQTRASSLTMQAKISAFFKPSVQNEPEPIILFEDDIPPAKQEILVTYRRRIPNSSPSSKDDNACELDNGGQEQADCSDYKFKDQEVCCADLASSLVKPSSTNRTLNRKRSYAQYHLELGQSDFLLHTCSICGLKYSRGDEEDEKVHKEFHMNYYRGIQFKGWRNERVVPTSSGNGDRIILVLDGDPPAHRHKVAEVVKIMELELSLSDGWLLHNSCSCKVFLFISKQRIIGCVVAEPIRAAYRVVSSPAACKRLDVKNRKIKSDPTPLQFGSVLFQREITRKLSSASTEIIDMNEKGAVLCEENAVSASCGIRAIWVAPSSRRKRVATQLLDAMRKNFYKGQVLEPSQCAFSQPTSSGNALASSYSGTRSFLVYLTATS</sequence>
<protein>
    <submittedName>
        <fullName evidence="1">Uncharacterized protein</fullName>
    </submittedName>
</protein>
<reference evidence="1 2" key="1">
    <citation type="journal article" date="2022" name="Hortic Res">
        <title>A haplotype resolved chromosomal level avocado genome allows analysis of novel avocado genes.</title>
        <authorList>
            <person name="Nath O."/>
            <person name="Fletcher S.J."/>
            <person name="Hayward A."/>
            <person name="Shaw L.M."/>
            <person name="Masouleh A.K."/>
            <person name="Furtado A."/>
            <person name="Henry R.J."/>
            <person name="Mitter N."/>
        </authorList>
    </citation>
    <scope>NUCLEOTIDE SEQUENCE [LARGE SCALE GENOMIC DNA]</scope>
    <source>
        <strain evidence="2">cv. Hass</strain>
    </source>
</reference>
<comment type="caution">
    <text evidence="1">The sequence shown here is derived from an EMBL/GenBank/DDBJ whole genome shotgun (WGS) entry which is preliminary data.</text>
</comment>
<dbReference type="EMBL" id="CM056814">
    <property type="protein sequence ID" value="KAJ8627111.1"/>
    <property type="molecule type" value="Genomic_DNA"/>
</dbReference>
<keyword evidence="2" id="KW-1185">Reference proteome</keyword>
<dbReference type="Proteomes" id="UP001234297">
    <property type="component" value="Chromosome 6"/>
</dbReference>
<accession>A0ACC2L1T2</accession>
<proteinExistence type="predicted"/>
<evidence type="ECO:0000313" key="1">
    <source>
        <dbReference type="EMBL" id="KAJ8627111.1"/>
    </source>
</evidence>
<gene>
    <name evidence="1" type="ORF">MRB53_020418</name>
</gene>
<organism evidence="1 2">
    <name type="scientific">Persea americana</name>
    <name type="common">Avocado</name>
    <dbReference type="NCBI Taxonomy" id="3435"/>
    <lineage>
        <taxon>Eukaryota</taxon>
        <taxon>Viridiplantae</taxon>
        <taxon>Streptophyta</taxon>
        <taxon>Embryophyta</taxon>
        <taxon>Tracheophyta</taxon>
        <taxon>Spermatophyta</taxon>
        <taxon>Magnoliopsida</taxon>
        <taxon>Magnoliidae</taxon>
        <taxon>Laurales</taxon>
        <taxon>Lauraceae</taxon>
        <taxon>Persea</taxon>
    </lineage>
</organism>